<dbReference type="InterPro" id="IPR036388">
    <property type="entry name" value="WH-like_DNA-bd_sf"/>
</dbReference>
<comment type="caution">
    <text evidence="1">The sequence shown here is derived from an EMBL/GenBank/DDBJ whole genome shotgun (WGS) entry which is preliminary data.</text>
</comment>
<dbReference type="GO" id="GO:0004803">
    <property type="term" value="F:transposase activity"/>
    <property type="evidence" value="ECO:0007669"/>
    <property type="project" value="InterPro"/>
</dbReference>
<gene>
    <name evidence="1" type="ORF">B0F87_10132</name>
</gene>
<dbReference type="InterPro" id="IPR002514">
    <property type="entry name" value="Transposase_8"/>
</dbReference>
<dbReference type="EMBL" id="PTIZ01000001">
    <property type="protein sequence ID" value="PPK77654.1"/>
    <property type="molecule type" value="Genomic_DNA"/>
</dbReference>
<proteinExistence type="predicted"/>
<name>A0A2S6HJI4_9GAMM</name>
<protein>
    <submittedName>
        <fullName evidence="1">Transposase</fullName>
    </submittedName>
</protein>
<accession>A0A2S6HJI4</accession>
<dbReference type="Proteomes" id="UP000240010">
    <property type="component" value="Unassembled WGS sequence"/>
</dbReference>
<sequence length="97" mass="10892">MSEKKRKIFTGAQKAKVALEAVKGTKTLNEIAQEYGIHPNQVSQWKKELLENAGSLFEGKRGPKPINAESNPDRLYAKIGQLNRELDWLKKKSGISL</sequence>
<dbReference type="InterPro" id="IPR010921">
    <property type="entry name" value="Trp_repressor/repl_initiator"/>
</dbReference>
<evidence type="ECO:0000313" key="2">
    <source>
        <dbReference type="Proteomes" id="UP000240010"/>
    </source>
</evidence>
<dbReference type="GO" id="GO:0043565">
    <property type="term" value="F:sequence-specific DNA binding"/>
    <property type="evidence" value="ECO:0007669"/>
    <property type="project" value="InterPro"/>
</dbReference>
<dbReference type="Pfam" id="PF01527">
    <property type="entry name" value="HTH_Tnp_1"/>
    <property type="match status" value="1"/>
</dbReference>
<organism evidence="1 2">
    <name type="scientific">Methylobacter tundripaludum</name>
    <dbReference type="NCBI Taxonomy" id="173365"/>
    <lineage>
        <taxon>Bacteria</taxon>
        <taxon>Pseudomonadati</taxon>
        <taxon>Pseudomonadota</taxon>
        <taxon>Gammaproteobacteria</taxon>
        <taxon>Methylococcales</taxon>
        <taxon>Methylococcaceae</taxon>
        <taxon>Methylobacter</taxon>
    </lineage>
</organism>
<dbReference type="AlphaFoldDB" id="A0A2S6HJI4"/>
<dbReference type="GO" id="GO:0006313">
    <property type="term" value="P:DNA transposition"/>
    <property type="evidence" value="ECO:0007669"/>
    <property type="project" value="InterPro"/>
</dbReference>
<dbReference type="Gene3D" id="1.10.10.10">
    <property type="entry name" value="Winged helix-like DNA-binding domain superfamily/Winged helix DNA-binding domain"/>
    <property type="match status" value="1"/>
</dbReference>
<evidence type="ECO:0000313" key="1">
    <source>
        <dbReference type="EMBL" id="PPK77654.1"/>
    </source>
</evidence>
<reference evidence="1 2" key="1">
    <citation type="submission" date="2018-02" db="EMBL/GenBank/DDBJ databases">
        <title>Subsurface microbial communities from deep shales in Ohio and West Virginia, USA.</title>
        <authorList>
            <person name="Wrighton K."/>
        </authorList>
    </citation>
    <scope>NUCLEOTIDE SEQUENCE [LARGE SCALE GENOMIC DNA]</scope>
    <source>
        <strain evidence="1 2">OWC-DMM</strain>
    </source>
</reference>
<dbReference type="SUPFAM" id="SSF48295">
    <property type="entry name" value="TrpR-like"/>
    <property type="match status" value="1"/>
</dbReference>